<dbReference type="RefSeq" id="XP_022294515.1">
    <property type="nucleotide sequence ID" value="XM_022438807.1"/>
</dbReference>
<keyword evidence="4" id="KW-1133">Transmembrane helix</keyword>
<feature type="compositionally biased region" description="Low complexity" evidence="3">
    <location>
        <begin position="305"/>
        <end position="345"/>
    </location>
</feature>
<comment type="caution">
    <text evidence="2">Lacks conserved residue(s) required for the propagation of feature annotation.</text>
</comment>
<evidence type="ECO:0000256" key="4">
    <source>
        <dbReference type="SAM" id="Phobius"/>
    </source>
</evidence>
<name>A0A8B8ATK5_CRAVI</name>
<accession>A0A8B8ATK5</accession>
<feature type="domain" description="CUB" evidence="5">
    <location>
        <begin position="163"/>
        <end position="279"/>
    </location>
</feature>
<evidence type="ECO:0000256" key="3">
    <source>
        <dbReference type="SAM" id="MobiDB-lite"/>
    </source>
</evidence>
<feature type="compositionally biased region" description="Polar residues" evidence="3">
    <location>
        <begin position="346"/>
        <end position="362"/>
    </location>
</feature>
<dbReference type="Pfam" id="PF00431">
    <property type="entry name" value="CUB"/>
    <property type="match status" value="1"/>
</dbReference>
<feature type="compositionally biased region" description="Low complexity" evidence="3">
    <location>
        <begin position="363"/>
        <end position="389"/>
    </location>
</feature>
<dbReference type="Proteomes" id="UP000694844">
    <property type="component" value="Chromosome 7"/>
</dbReference>
<proteinExistence type="predicted"/>
<dbReference type="KEGG" id="cvn:111104715"/>
<dbReference type="SUPFAM" id="SSF49854">
    <property type="entry name" value="Spermadhesin, CUB domain"/>
    <property type="match status" value="1"/>
</dbReference>
<feature type="transmembrane region" description="Helical" evidence="4">
    <location>
        <begin position="402"/>
        <end position="423"/>
    </location>
</feature>
<feature type="region of interest" description="Disordered" evidence="3">
    <location>
        <begin position="305"/>
        <end position="399"/>
    </location>
</feature>
<feature type="disulfide bond" evidence="2">
    <location>
        <begin position="221"/>
        <end position="238"/>
    </location>
</feature>
<sequence length="460" mass="49316">MDTNYLRRNIYVIFLKICVIIGHIHFGTAINAPEKVYEACYGVLSVNFLKPSCNHSEVMYVRDVYTYSKPASDGCPQESSFTNQPNASCCRYNNDTTDCGWRYYGDTFKGNHYTQCVGMQQCGVPVAWNRTEQDCDPAVFMSKTNYMRQFYYCIETNFISQICIPSTKTGNELYIWNDGYPNNSSDCATSSGCACSISASKSSTIEIELLDLRLSQSGGTCNQRLVISEGGTETSIDCGQQNDFSLTSVYSSQSDSLTVRFDNTVSGQYGHFWILLRASDSTAILTMTCGNASAVYSCGETLPTTTSTTTTTMSSPSNSSGASTTGSVTSFPGSAGSTTGTVSSSDTQYSKTTAGSVSTLDPQSTGTTASSSNTSTSDSQASNAEASKSTSDEDDSSDKTSLIAGLSVGALGLAGLAVLASALRHRFRKNKVNVDDEYSEHFGTLSDANNVAPIGYRQLS</sequence>
<dbReference type="Gene3D" id="2.60.120.290">
    <property type="entry name" value="Spermadhesin, CUB domain"/>
    <property type="match status" value="1"/>
</dbReference>
<evidence type="ECO:0000256" key="1">
    <source>
        <dbReference type="ARBA" id="ARBA00023157"/>
    </source>
</evidence>
<dbReference type="OrthoDB" id="6145778at2759"/>
<evidence type="ECO:0000313" key="7">
    <source>
        <dbReference type="RefSeq" id="XP_022294515.1"/>
    </source>
</evidence>
<dbReference type="AlphaFoldDB" id="A0A8B8ATK5"/>
<evidence type="ECO:0000256" key="2">
    <source>
        <dbReference type="PROSITE-ProRule" id="PRU00059"/>
    </source>
</evidence>
<keyword evidence="4" id="KW-0812">Transmembrane</keyword>
<keyword evidence="1 2" id="KW-1015">Disulfide bond</keyword>
<dbReference type="InterPro" id="IPR000859">
    <property type="entry name" value="CUB_dom"/>
</dbReference>
<gene>
    <name evidence="7" type="primary">LOC111104715</name>
</gene>
<keyword evidence="6" id="KW-1185">Reference proteome</keyword>
<dbReference type="GeneID" id="111104715"/>
<evidence type="ECO:0000259" key="5">
    <source>
        <dbReference type="PROSITE" id="PS01180"/>
    </source>
</evidence>
<dbReference type="PROSITE" id="PS01180">
    <property type="entry name" value="CUB"/>
    <property type="match status" value="1"/>
</dbReference>
<dbReference type="InterPro" id="IPR035914">
    <property type="entry name" value="Sperma_CUB_dom_sf"/>
</dbReference>
<evidence type="ECO:0000313" key="6">
    <source>
        <dbReference type="Proteomes" id="UP000694844"/>
    </source>
</evidence>
<organism evidence="6 7">
    <name type="scientific">Crassostrea virginica</name>
    <name type="common">Eastern oyster</name>
    <dbReference type="NCBI Taxonomy" id="6565"/>
    <lineage>
        <taxon>Eukaryota</taxon>
        <taxon>Metazoa</taxon>
        <taxon>Spiralia</taxon>
        <taxon>Lophotrochozoa</taxon>
        <taxon>Mollusca</taxon>
        <taxon>Bivalvia</taxon>
        <taxon>Autobranchia</taxon>
        <taxon>Pteriomorphia</taxon>
        <taxon>Ostreida</taxon>
        <taxon>Ostreoidea</taxon>
        <taxon>Ostreidae</taxon>
        <taxon>Crassostrea</taxon>
    </lineage>
</organism>
<keyword evidence="4" id="KW-0472">Membrane</keyword>
<protein>
    <submittedName>
        <fullName evidence="7">Cell wall integrity and stress response component 2-like</fullName>
    </submittedName>
</protein>
<reference evidence="7" key="1">
    <citation type="submission" date="2025-08" db="UniProtKB">
        <authorList>
            <consortium name="RefSeq"/>
        </authorList>
    </citation>
    <scope>IDENTIFICATION</scope>
    <source>
        <tissue evidence="7">Whole sample</tissue>
    </source>
</reference>